<dbReference type="EMBL" id="RHJS01000002">
    <property type="protein sequence ID" value="RRK30584.1"/>
    <property type="molecule type" value="Genomic_DNA"/>
</dbReference>
<sequence length="203" mass="22120">MRKKYRNQKQKAALLFGCLFLSLTGCSSASSAAKDGQKQPEGQTEIGTVMTANAPQEFILLDNKDVLAADGLFYAAWGAGNPVPYENSEGETIDLYNAQLYLLASEEKSEKDAEKSRQAWLASAEGKYKIQTTDTITCNSQSYTLITYDCIGEDTPYDHGVSALGVCGANAVCAELTCTKDYDGNLTALLKDFLNNCQYIQQN</sequence>
<feature type="chain" id="PRO_5038949332" evidence="1">
    <location>
        <begin position="30"/>
        <end position="203"/>
    </location>
</feature>
<feature type="signal peptide" evidence="1">
    <location>
        <begin position="1"/>
        <end position="29"/>
    </location>
</feature>
<evidence type="ECO:0000313" key="2">
    <source>
        <dbReference type="EMBL" id="RRK30584.1"/>
    </source>
</evidence>
<dbReference type="AlphaFoldDB" id="A0A426DCY9"/>
<keyword evidence="3" id="KW-1185">Reference proteome</keyword>
<reference evidence="2" key="1">
    <citation type="submission" date="2018-10" db="EMBL/GenBank/DDBJ databases">
        <title>Schaedlerella arabinophila gen. nov. sp. nov., isolated from the mouse intestinal tract and comparative analysis with the genome of the closely related altered Schaedler flora strain ASF502.</title>
        <authorList>
            <person name="Miyake S."/>
            <person name="Soh M."/>
            <person name="Seedorf H."/>
        </authorList>
    </citation>
    <scope>NUCLEOTIDE SEQUENCE [LARGE SCALE GENOMIC DNA]</scope>
    <source>
        <strain evidence="2">DSM 106076</strain>
    </source>
</reference>
<evidence type="ECO:0000313" key="3">
    <source>
        <dbReference type="Proteomes" id="UP000274920"/>
    </source>
</evidence>
<organism evidence="2 3">
    <name type="scientific">Schaedlerella arabinosiphila</name>
    <dbReference type="NCBI Taxonomy" id="2044587"/>
    <lineage>
        <taxon>Bacteria</taxon>
        <taxon>Bacillati</taxon>
        <taxon>Bacillota</taxon>
        <taxon>Clostridia</taxon>
        <taxon>Lachnospirales</taxon>
        <taxon>Lachnospiraceae</taxon>
        <taxon>Schaedlerella</taxon>
    </lineage>
</organism>
<keyword evidence="1" id="KW-0732">Signal</keyword>
<protein>
    <submittedName>
        <fullName evidence="2">Uncharacterized protein</fullName>
    </submittedName>
</protein>
<dbReference type="PROSITE" id="PS51257">
    <property type="entry name" value="PROKAR_LIPOPROTEIN"/>
    <property type="match status" value="1"/>
</dbReference>
<dbReference type="RefSeq" id="WP_125126396.1">
    <property type="nucleotide sequence ID" value="NZ_RHJS01000002.1"/>
</dbReference>
<comment type="caution">
    <text evidence="2">The sequence shown here is derived from an EMBL/GenBank/DDBJ whole genome shotgun (WGS) entry which is preliminary data.</text>
</comment>
<proteinExistence type="predicted"/>
<dbReference type="Proteomes" id="UP000274920">
    <property type="component" value="Unassembled WGS sequence"/>
</dbReference>
<accession>A0A426DCY9</accession>
<evidence type="ECO:0000256" key="1">
    <source>
        <dbReference type="SAM" id="SignalP"/>
    </source>
</evidence>
<name>A0A426DCY9_9FIRM</name>
<gene>
    <name evidence="2" type="ORF">EBB54_03710</name>
</gene>